<evidence type="ECO:0000259" key="11">
    <source>
        <dbReference type="PROSITE" id="PS50850"/>
    </source>
</evidence>
<keyword evidence="8 10" id="KW-0472">Membrane</keyword>
<comment type="similarity">
    <text evidence="9">Belongs to the major facilitator superfamily. Phosphate:H(+) symporter (TC 2.A.1.9) family.</text>
</comment>
<dbReference type="SUPFAM" id="SSF103473">
    <property type="entry name" value="MFS general substrate transporter"/>
    <property type="match status" value="2"/>
</dbReference>
<feature type="domain" description="Major facilitator superfamily (MFS) profile" evidence="11">
    <location>
        <begin position="25"/>
        <end position="408"/>
    </location>
</feature>
<sequence>MAVALEIKSDSRQYNGRITVFALLSCTVAATGGIIFGYDVGVSGGVTSMEPFLKKFFPKVYMKMQHDTNISNYCKFDSQLLTSFTSSLYIAGLITSFFASSVTRAFGRKPSIAIGGAAFVLGAALGGAARNIYMLIFGRALLGVGLGFTNQAVPLYLSEMALPKHRGAFNAVFQICVNIGFIMATVINYGTVKIRGGWGWRISLAMAGAQQPSWQLERFSSPRRQTASSSIAMITKRPNEHCKESEGRTMSRWGSNVGFTNANWWDHGSQARDHGGLSKGYGVAVLILICVYVAGFGLSWGPLGWVVTSEIFPLEIRSAAQSVVVAVNLFFTFLIAQLFLAMLCHLKSGIFFLFGGWVLVMTAFVYVLLPETKNIPIEKMERIWSEHSFWRGVVGGGQDCKENKIEEA</sequence>
<evidence type="ECO:0000256" key="10">
    <source>
        <dbReference type="SAM" id="Phobius"/>
    </source>
</evidence>
<dbReference type="Pfam" id="PF00083">
    <property type="entry name" value="Sugar_tr"/>
    <property type="match status" value="2"/>
</dbReference>
<evidence type="ECO:0000256" key="5">
    <source>
        <dbReference type="ARBA" id="ARBA00022692"/>
    </source>
</evidence>
<dbReference type="EMBL" id="JACGWN010000004">
    <property type="protein sequence ID" value="KAL0452585.1"/>
    <property type="molecule type" value="Genomic_DNA"/>
</dbReference>
<dbReference type="InterPro" id="IPR036259">
    <property type="entry name" value="MFS_trans_sf"/>
</dbReference>
<dbReference type="GO" id="GO:0016020">
    <property type="term" value="C:membrane"/>
    <property type="evidence" value="ECO:0007669"/>
    <property type="project" value="UniProtKB-SubCell"/>
</dbReference>
<proteinExistence type="inferred from homology"/>
<dbReference type="GO" id="GO:0015145">
    <property type="term" value="F:monosaccharide transmembrane transporter activity"/>
    <property type="evidence" value="ECO:0007669"/>
    <property type="project" value="InterPro"/>
</dbReference>
<dbReference type="InterPro" id="IPR005829">
    <property type="entry name" value="Sugar_transporter_CS"/>
</dbReference>
<keyword evidence="5 10" id="KW-0812">Transmembrane</keyword>
<feature type="transmembrane region" description="Helical" evidence="10">
    <location>
        <begin position="169"/>
        <end position="190"/>
    </location>
</feature>
<dbReference type="PROSITE" id="PS00217">
    <property type="entry name" value="SUGAR_TRANSPORT_2"/>
    <property type="match status" value="1"/>
</dbReference>
<comment type="similarity">
    <text evidence="2">Belongs to the major facilitator superfamily. Sugar transporter (TC 2.A.1.1) family.</text>
</comment>
<organism evidence="12">
    <name type="scientific">Sesamum latifolium</name>
    <dbReference type="NCBI Taxonomy" id="2727402"/>
    <lineage>
        <taxon>Eukaryota</taxon>
        <taxon>Viridiplantae</taxon>
        <taxon>Streptophyta</taxon>
        <taxon>Embryophyta</taxon>
        <taxon>Tracheophyta</taxon>
        <taxon>Spermatophyta</taxon>
        <taxon>Magnoliopsida</taxon>
        <taxon>eudicotyledons</taxon>
        <taxon>Gunneridae</taxon>
        <taxon>Pentapetalae</taxon>
        <taxon>asterids</taxon>
        <taxon>lamiids</taxon>
        <taxon>Lamiales</taxon>
        <taxon>Pedaliaceae</taxon>
        <taxon>Sesamum</taxon>
    </lineage>
</organism>
<reference evidence="12" key="2">
    <citation type="journal article" date="2024" name="Plant">
        <title>Genomic evolution and insights into agronomic trait innovations of Sesamum species.</title>
        <authorList>
            <person name="Miao H."/>
            <person name="Wang L."/>
            <person name="Qu L."/>
            <person name="Liu H."/>
            <person name="Sun Y."/>
            <person name="Le M."/>
            <person name="Wang Q."/>
            <person name="Wei S."/>
            <person name="Zheng Y."/>
            <person name="Lin W."/>
            <person name="Duan Y."/>
            <person name="Cao H."/>
            <person name="Xiong S."/>
            <person name="Wang X."/>
            <person name="Wei L."/>
            <person name="Li C."/>
            <person name="Ma Q."/>
            <person name="Ju M."/>
            <person name="Zhao R."/>
            <person name="Li G."/>
            <person name="Mu C."/>
            <person name="Tian Q."/>
            <person name="Mei H."/>
            <person name="Zhang T."/>
            <person name="Gao T."/>
            <person name="Zhang H."/>
        </authorList>
    </citation>
    <scope>NUCLEOTIDE SEQUENCE</scope>
    <source>
        <strain evidence="12">KEN1</strain>
    </source>
</reference>
<dbReference type="AlphaFoldDB" id="A0AAW2XG11"/>
<evidence type="ECO:0000256" key="4">
    <source>
        <dbReference type="ARBA" id="ARBA00022597"/>
    </source>
</evidence>
<evidence type="ECO:0000256" key="9">
    <source>
        <dbReference type="ARBA" id="ARBA00044504"/>
    </source>
</evidence>
<evidence type="ECO:0000313" key="12">
    <source>
        <dbReference type="EMBL" id="KAL0452585.1"/>
    </source>
</evidence>
<dbReference type="InterPro" id="IPR044778">
    <property type="entry name" value="MFS_STP/MST-like_plant"/>
</dbReference>
<dbReference type="PANTHER" id="PTHR23500">
    <property type="entry name" value="SOLUTE CARRIER FAMILY 2, FACILITATED GLUCOSE TRANSPORTER"/>
    <property type="match status" value="1"/>
</dbReference>
<feature type="transmembrane region" description="Helical" evidence="10">
    <location>
        <begin position="111"/>
        <end position="129"/>
    </location>
</feature>
<feature type="transmembrane region" description="Helical" evidence="10">
    <location>
        <begin position="18"/>
        <end position="38"/>
    </location>
</feature>
<evidence type="ECO:0000256" key="7">
    <source>
        <dbReference type="ARBA" id="ARBA00022989"/>
    </source>
</evidence>
<dbReference type="CDD" id="cd17361">
    <property type="entry name" value="MFS_STP"/>
    <property type="match status" value="1"/>
</dbReference>
<comment type="caution">
    <text evidence="12">The sequence shown here is derived from an EMBL/GenBank/DDBJ whole genome shotgun (WGS) entry which is preliminary data.</text>
</comment>
<dbReference type="InterPro" id="IPR005828">
    <property type="entry name" value="MFS_sugar_transport-like"/>
</dbReference>
<dbReference type="InterPro" id="IPR020846">
    <property type="entry name" value="MFS_dom"/>
</dbReference>
<dbReference type="GO" id="GO:0015293">
    <property type="term" value="F:symporter activity"/>
    <property type="evidence" value="ECO:0007669"/>
    <property type="project" value="UniProtKB-KW"/>
</dbReference>
<keyword evidence="4" id="KW-0762">Sugar transport</keyword>
<reference evidence="12" key="1">
    <citation type="submission" date="2020-06" db="EMBL/GenBank/DDBJ databases">
        <authorList>
            <person name="Li T."/>
            <person name="Hu X."/>
            <person name="Zhang T."/>
            <person name="Song X."/>
            <person name="Zhang H."/>
            <person name="Dai N."/>
            <person name="Sheng W."/>
            <person name="Hou X."/>
            <person name="Wei L."/>
        </authorList>
    </citation>
    <scope>NUCLEOTIDE SEQUENCE</scope>
    <source>
        <strain evidence="12">KEN1</strain>
        <tissue evidence="12">Leaf</tissue>
    </source>
</reference>
<protein>
    <submittedName>
        <fullName evidence="12">Hexose carrier protein HEX6</fullName>
    </submittedName>
</protein>
<keyword evidence="6" id="KW-0769">Symport</keyword>
<feature type="transmembrane region" description="Helical" evidence="10">
    <location>
        <begin position="281"/>
        <end position="307"/>
    </location>
</feature>
<evidence type="ECO:0000256" key="1">
    <source>
        <dbReference type="ARBA" id="ARBA00004141"/>
    </source>
</evidence>
<feature type="transmembrane region" description="Helical" evidence="10">
    <location>
        <begin position="319"/>
        <end position="343"/>
    </location>
</feature>
<dbReference type="Gene3D" id="1.20.1250.20">
    <property type="entry name" value="MFS general substrate transporter like domains"/>
    <property type="match status" value="2"/>
</dbReference>
<dbReference type="PROSITE" id="PS50850">
    <property type="entry name" value="MFS"/>
    <property type="match status" value="1"/>
</dbReference>
<comment type="subcellular location">
    <subcellularLocation>
        <location evidence="1">Membrane</location>
        <topology evidence="1">Multi-pass membrane protein</topology>
    </subcellularLocation>
</comment>
<evidence type="ECO:0000256" key="8">
    <source>
        <dbReference type="ARBA" id="ARBA00023136"/>
    </source>
</evidence>
<feature type="transmembrane region" description="Helical" evidence="10">
    <location>
        <begin position="349"/>
        <end position="369"/>
    </location>
</feature>
<evidence type="ECO:0000256" key="2">
    <source>
        <dbReference type="ARBA" id="ARBA00010992"/>
    </source>
</evidence>
<evidence type="ECO:0000256" key="6">
    <source>
        <dbReference type="ARBA" id="ARBA00022847"/>
    </source>
</evidence>
<dbReference type="InterPro" id="IPR045262">
    <property type="entry name" value="STP/PLT_plant"/>
</dbReference>
<dbReference type="PANTHER" id="PTHR23500:SF30">
    <property type="entry name" value="SUGAR TRANSPORT PROTEIN 3"/>
    <property type="match status" value="1"/>
</dbReference>
<accession>A0AAW2XG11</accession>
<gene>
    <name evidence="12" type="ORF">Slati_1236600</name>
</gene>
<feature type="transmembrane region" description="Helical" evidence="10">
    <location>
        <begin position="80"/>
        <end position="99"/>
    </location>
</feature>
<dbReference type="InterPro" id="IPR003663">
    <property type="entry name" value="Sugar/inositol_transpt"/>
</dbReference>
<evidence type="ECO:0000256" key="3">
    <source>
        <dbReference type="ARBA" id="ARBA00022448"/>
    </source>
</evidence>
<name>A0AAW2XG11_9LAMI</name>
<keyword evidence="7 10" id="KW-1133">Transmembrane helix</keyword>
<keyword evidence="3" id="KW-0813">Transport</keyword>
<dbReference type="PRINTS" id="PR00171">
    <property type="entry name" value="SUGRTRNSPORT"/>
</dbReference>